<sequence length="474" mass="54335">MASLVKKTKKPALQPLSFHSHPTMPPPPQTTLSTVLHLVLFLLLSSTTTAISTSQDTSDLEQDCTNKWIHIRDLPPQFNLDLLKNCSEYPLFDNFCSYLSNHGLGQKTYNDSHSWYRTDPFMLELIFHRRMLEYPCLTSDPNLANAIYLPYYAGLDSLKYLFGPAVNSSFLHGLDLFHYLAHQDSESIWHKNFGHDHFLVMARPAWDFCQPLSNDPPIFGTSLLELPEFYNVTMLTFEARAFPWQEIAIPYPTSFHPSNLALFEAWINRLRRTRRSTLMLFAAGGGISANPNVRRSIRLECDNSTNVSLNGSITMKYAKLCEFVDCSNGICEHDPIRFMKPMLQASFCLQPPGDTPTRRSTFDGILAGCIPVFFEELSAKKQYKWHLPEEKYEEFSVFIPKEEVVFKGLKILDVLMSIPRAEVRRMREKVLEMIPRVMYRKHGSSLGLRSKKDAFDIAIDGTLQRIKSRLEDSA</sequence>
<dbReference type="AlphaFoldDB" id="A0ABD2Y142"/>
<dbReference type="Pfam" id="PF03016">
    <property type="entry name" value="Exostosin_GT47"/>
    <property type="match status" value="1"/>
</dbReference>
<dbReference type="PANTHER" id="PTHR11062:SF58">
    <property type="entry name" value="XYLOGLUCAN GALACTOSYLTRANSFERASE GT19-RELATED"/>
    <property type="match status" value="1"/>
</dbReference>
<keyword evidence="3" id="KW-0328">Glycosyltransferase</keyword>
<comment type="similarity">
    <text evidence="2">Belongs to the glycosyltransferase 47 family.</text>
</comment>
<evidence type="ECO:0000256" key="6">
    <source>
        <dbReference type="SAM" id="SignalP"/>
    </source>
</evidence>
<feature type="chain" id="PRO_5044843117" description="Exostosin GT47 domain-containing protein" evidence="6">
    <location>
        <begin position="51"/>
        <end position="474"/>
    </location>
</feature>
<keyword evidence="9" id="KW-1185">Reference proteome</keyword>
<comment type="caution">
    <text evidence="8">The sequence shown here is derived from an EMBL/GenBank/DDBJ whole genome shotgun (WGS) entry which is preliminary data.</text>
</comment>
<keyword evidence="3" id="KW-0808">Transferase</keyword>
<dbReference type="GO" id="GO:0000139">
    <property type="term" value="C:Golgi membrane"/>
    <property type="evidence" value="ECO:0007669"/>
    <property type="project" value="UniProtKB-SubCell"/>
</dbReference>
<evidence type="ECO:0000313" key="8">
    <source>
        <dbReference type="EMBL" id="KAL3499532.1"/>
    </source>
</evidence>
<protein>
    <recommendedName>
        <fullName evidence="7">Exostosin GT47 domain-containing protein</fullName>
    </recommendedName>
</protein>
<dbReference type="PANTHER" id="PTHR11062">
    <property type="entry name" value="EXOSTOSIN HEPARAN SULFATE GLYCOSYLTRANSFERASE -RELATED"/>
    <property type="match status" value="1"/>
</dbReference>
<dbReference type="InterPro" id="IPR004263">
    <property type="entry name" value="Exostosin"/>
</dbReference>
<reference evidence="8 9" key="1">
    <citation type="submission" date="2024-11" db="EMBL/GenBank/DDBJ databases">
        <title>A near-complete genome assembly of Cinchona calisaya.</title>
        <authorList>
            <person name="Lian D.C."/>
            <person name="Zhao X.W."/>
            <person name="Wei L."/>
        </authorList>
    </citation>
    <scope>NUCLEOTIDE SEQUENCE [LARGE SCALE GENOMIC DNA]</scope>
    <source>
        <tissue evidence="8">Nenye</tissue>
    </source>
</reference>
<proteinExistence type="inferred from homology"/>
<dbReference type="Proteomes" id="UP001630127">
    <property type="component" value="Unassembled WGS sequence"/>
</dbReference>
<accession>A0ABD2Y142</accession>
<name>A0ABD2Y142_9GENT</name>
<evidence type="ECO:0000256" key="3">
    <source>
        <dbReference type="ARBA" id="ARBA00022676"/>
    </source>
</evidence>
<evidence type="ECO:0000256" key="5">
    <source>
        <dbReference type="ARBA" id="ARBA00023034"/>
    </source>
</evidence>
<comment type="subcellular location">
    <subcellularLocation>
        <location evidence="1">Golgi apparatus membrane</location>
        <topology evidence="1">Single-pass type II membrane protein</topology>
    </subcellularLocation>
</comment>
<organism evidence="8 9">
    <name type="scientific">Cinchona calisaya</name>
    <dbReference type="NCBI Taxonomy" id="153742"/>
    <lineage>
        <taxon>Eukaryota</taxon>
        <taxon>Viridiplantae</taxon>
        <taxon>Streptophyta</taxon>
        <taxon>Embryophyta</taxon>
        <taxon>Tracheophyta</taxon>
        <taxon>Spermatophyta</taxon>
        <taxon>Magnoliopsida</taxon>
        <taxon>eudicotyledons</taxon>
        <taxon>Gunneridae</taxon>
        <taxon>Pentapetalae</taxon>
        <taxon>asterids</taxon>
        <taxon>lamiids</taxon>
        <taxon>Gentianales</taxon>
        <taxon>Rubiaceae</taxon>
        <taxon>Cinchonoideae</taxon>
        <taxon>Cinchoneae</taxon>
        <taxon>Cinchona</taxon>
    </lineage>
</organism>
<keyword evidence="6" id="KW-0732">Signal</keyword>
<evidence type="ECO:0000313" key="9">
    <source>
        <dbReference type="Proteomes" id="UP001630127"/>
    </source>
</evidence>
<gene>
    <name evidence="8" type="ORF">ACH5RR_038625</name>
</gene>
<evidence type="ECO:0000259" key="7">
    <source>
        <dbReference type="Pfam" id="PF03016"/>
    </source>
</evidence>
<dbReference type="InterPro" id="IPR040911">
    <property type="entry name" value="Exostosin_GT47"/>
</dbReference>
<dbReference type="GO" id="GO:0016757">
    <property type="term" value="F:glycosyltransferase activity"/>
    <property type="evidence" value="ECO:0007669"/>
    <property type="project" value="UniProtKB-KW"/>
</dbReference>
<feature type="signal peptide" evidence="6">
    <location>
        <begin position="1"/>
        <end position="50"/>
    </location>
</feature>
<keyword evidence="4" id="KW-0812">Transmembrane</keyword>
<evidence type="ECO:0000256" key="1">
    <source>
        <dbReference type="ARBA" id="ARBA00004323"/>
    </source>
</evidence>
<feature type="domain" description="Exostosin GT47" evidence="7">
    <location>
        <begin position="68"/>
        <end position="406"/>
    </location>
</feature>
<dbReference type="EMBL" id="JBJUIK010000016">
    <property type="protein sequence ID" value="KAL3499532.1"/>
    <property type="molecule type" value="Genomic_DNA"/>
</dbReference>
<keyword evidence="4" id="KW-0735">Signal-anchor</keyword>
<keyword evidence="5" id="KW-0333">Golgi apparatus</keyword>
<evidence type="ECO:0000256" key="2">
    <source>
        <dbReference type="ARBA" id="ARBA00010271"/>
    </source>
</evidence>
<evidence type="ECO:0000256" key="4">
    <source>
        <dbReference type="ARBA" id="ARBA00022968"/>
    </source>
</evidence>